<proteinExistence type="predicted"/>
<keyword evidence="4" id="KW-1185">Reference proteome</keyword>
<evidence type="ECO:0000313" key="4">
    <source>
        <dbReference type="Proteomes" id="UP001163105"/>
    </source>
</evidence>
<dbReference type="AlphaFoldDB" id="A0AB34FV46"/>
<keyword evidence="2" id="KW-0812">Transmembrane</keyword>
<feature type="transmembrane region" description="Helical" evidence="2">
    <location>
        <begin position="12"/>
        <end position="37"/>
    </location>
</feature>
<keyword evidence="2" id="KW-0472">Membrane</keyword>
<dbReference type="Proteomes" id="UP001163105">
    <property type="component" value="Unassembled WGS sequence"/>
</dbReference>
<reference evidence="3" key="1">
    <citation type="submission" date="2023-01" db="EMBL/GenBank/DDBJ databases">
        <title>The growth and conidiation of Purpureocillium lavendulum are regulated by nitrogen source and histone H3K14 acetylation.</title>
        <authorList>
            <person name="Tang P."/>
            <person name="Han J."/>
            <person name="Zhang C."/>
            <person name="Tang P."/>
            <person name="Qi F."/>
            <person name="Zhang K."/>
            <person name="Liang L."/>
        </authorList>
    </citation>
    <scope>NUCLEOTIDE SEQUENCE</scope>
    <source>
        <strain evidence="3">YMF1.00683</strain>
    </source>
</reference>
<feature type="transmembrane region" description="Helical" evidence="2">
    <location>
        <begin position="82"/>
        <end position="102"/>
    </location>
</feature>
<organism evidence="3 4">
    <name type="scientific">Purpureocillium lavendulum</name>
    <dbReference type="NCBI Taxonomy" id="1247861"/>
    <lineage>
        <taxon>Eukaryota</taxon>
        <taxon>Fungi</taxon>
        <taxon>Dikarya</taxon>
        <taxon>Ascomycota</taxon>
        <taxon>Pezizomycotina</taxon>
        <taxon>Sordariomycetes</taxon>
        <taxon>Hypocreomycetidae</taxon>
        <taxon>Hypocreales</taxon>
        <taxon>Ophiocordycipitaceae</taxon>
        <taxon>Purpureocillium</taxon>
    </lineage>
</organism>
<dbReference type="EMBL" id="JAQHRD010000003">
    <property type="protein sequence ID" value="KAJ6442666.1"/>
    <property type="molecule type" value="Genomic_DNA"/>
</dbReference>
<protein>
    <submittedName>
        <fullName evidence="3">Alpha-L-fucosidase</fullName>
    </submittedName>
</protein>
<evidence type="ECO:0000256" key="2">
    <source>
        <dbReference type="SAM" id="Phobius"/>
    </source>
</evidence>
<feature type="region of interest" description="Disordered" evidence="1">
    <location>
        <begin position="781"/>
        <end position="819"/>
    </location>
</feature>
<comment type="caution">
    <text evidence="3">The sequence shown here is derived from an EMBL/GenBank/DDBJ whole genome shotgun (WGS) entry which is preliminary data.</text>
</comment>
<name>A0AB34FV46_9HYPO</name>
<feature type="compositionally biased region" description="Polar residues" evidence="1">
    <location>
        <begin position="809"/>
        <end position="819"/>
    </location>
</feature>
<feature type="transmembrane region" description="Helical" evidence="2">
    <location>
        <begin position="699"/>
        <end position="723"/>
    </location>
</feature>
<accession>A0AB34FV46</accession>
<evidence type="ECO:0000256" key="1">
    <source>
        <dbReference type="SAM" id="MobiDB-lite"/>
    </source>
</evidence>
<gene>
    <name evidence="3" type="ORF">O9K51_03841</name>
</gene>
<keyword evidence="2" id="KW-1133">Transmembrane helix</keyword>
<evidence type="ECO:0000313" key="3">
    <source>
        <dbReference type="EMBL" id="KAJ6442666.1"/>
    </source>
</evidence>
<sequence length="819" mass="88665">MVAEISIGEASGLIATGVFLLQLFVPLALPILLAAYIAEKNSVVTWSVLGRFLHTSLWPSILRTDTAAGDGVKRHVSYVGMFQTLALALISLASIVTPLGLYDTVTPQDGVQLEHFKYMLDPSPFGIGTPLRSTAPFTRACGTDPCPGTVKSESCVKKGLAEVCSNLTYDRAIPSSLHSLFSDGANSFSPSVSSIFDIQWRSYFNATDAFGKLGWSLRSTYRQITTLILEPDVHVVEGVLVNTNSSGIGFRNHTVPSTTYAYGSKWSEDLLFIEPETQCVDLNFTFNFRLKEDRGLPLLSDVYIEDNGGFWNLSREAPVPTLSTPWAYNGQGDIDLRSRAYHAAWLNNYLTMLYYNLTNPDMKNITRVDSTPGMHIPANATLNSTFVLLYQSIRSSKTFGEYLSFSRNDTKGKNPYNVSGNHFSQMSQQCRGTLFMDPANVNSTLITCGLVYGAARRTDQGNSLVPDPGSRWMIPVYSCASSIKASIQTVGFQYNGTDLSALKVESVEPKKYASPSDMPLWAVENMHNLTIGNAQPLWGVLGTANTTVDDSIKRNVTTITQETLRLPGLSDDLTLLLTGSLTDKSRDGQNLPGIGFYAQALDNAYGIARPGVTAYGDYSGQTSLALFAKWQLLSRNVVDAAQIINLVWTDVAANAVVGTKGWSLTSVAAGLSKRATDGVKSDLVPVTVFRKQVRYRVPFAVPAFVVLAVAVAILVAVIVLLATGRTGLGTLRRLLDATSPGRLISQSLWPEEASGLNTGDWVKRIGPRKVVVTKAVVTAAESGPSAEHPAPEPGFVEQKQSLLAGKDTPVTSVSTKTID</sequence>